<evidence type="ECO:0000256" key="4">
    <source>
        <dbReference type="ARBA" id="ARBA00022840"/>
    </source>
</evidence>
<reference evidence="5 6" key="1">
    <citation type="journal article" date="2018" name="Nat. Ecol. Evol.">
        <title>Shark genomes provide insights into elasmobranch evolution and the origin of vertebrates.</title>
        <authorList>
            <person name="Hara Y"/>
            <person name="Yamaguchi K"/>
            <person name="Onimaru K"/>
            <person name="Kadota M"/>
            <person name="Koyanagi M"/>
            <person name="Keeley SD"/>
            <person name="Tatsumi K"/>
            <person name="Tanaka K"/>
            <person name="Motone F"/>
            <person name="Kageyama Y"/>
            <person name="Nozu R"/>
            <person name="Adachi N"/>
            <person name="Nishimura O"/>
            <person name="Nakagawa R"/>
            <person name="Tanegashima C"/>
            <person name="Kiyatake I"/>
            <person name="Matsumoto R"/>
            <person name="Murakumo K"/>
            <person name="Nishida K"/>
            <person name="Terakita A"/>
            <person name="Kuratani S"/>
            <person name="Sato K"/>
            <person name="Hyodo S Kuraku.S."/>
        </authorList>
    </citation>
    <scope>NUCLEOTIDE SEQUENCE [LARGE SCALE GENOMIC DNA]</scope>
</reference>
<evidence type="ECO:0000256" key="2">
    <source>
        <dbReference type="ARBA" id="ARBA00022801"/>
    </source>
</evidence>
<evidence type="ECO:0000256" key="3">
    <source>
        <dbReference type="ARBA" id="ARBA00022806"/>
    </source>
</evidence>
<dbReference type="AlphaFoldDB" id="A0A401Q9T4"/>
<gene>
    <name evidence="5" type="ORF">scyTo_0022622</name>
</gene>
<name>A0A401Q9T4_SCYTO</name>
<keyword evidence="3" id="KW-0347">Helicase</keyword>
<dbReference type="Gene3D" id="3.40.50.300">
    <property type="entry name" value="P-loop containing nucleotide triphosphate hydrolases"/>
    <property type="match status" value="1"/>
</dbReference>
<dbReference type="InterPro" id="IPR050474">
    <property type="entry name" value="Hel308_SKI2-like"/>
</dbReference>
<accession>A0A401Q9T4</accession>
<dbReference type="OrthoDB" id="5575at2759"/>
<dbReference type="GO" id="GO:0004386">
    <property type="term" value="F:helicase activity"/>
    <property type="evidence" value="ECO:0007669"/>
    <property type="project" value="UniProtKB-KW"/>
</dbReference>
<keyword evidence="4" id="KW-0067">ATP-binding</keyword>
<dbReference type="InterPro" id="IPR027417">
    <property type="entry name" value="P-loop_NTPase"/>
</dbReference>
<evidence type="ECO:0000313" key="6">
    <source>
        <dbReference type="Proteomes" id="UP000288216"/>
    </source>
</evidence>
<dbReference type="PANTHER" id="PTHR47961">
    <property type="entry name" value="DNA POLYMERASE THETA, PUTATIVE (AFU_ORTHOLOGUE AFUA_1G05260)-RELATED"/>
    <property type="match status" value="1"/>
</dbReference>
<dbReference type="EMBL" id="BFAA01023253">
    <property type="protein sequence ID" value="GCB82138.1"/>
    <property type="molecule type" value="Genomic_DNA"/>
</dbReference>
<dbReference type="SUPFAM" id="SSF52540">
    <property type="entry name" value="P-loop containing nucleoside triphosphate hydrolases"/>
    <property type="match status" value="1"/>
</dbReference>
<keyword evidence="1" id="KW-0547">Nucleotide-binding</keyword>
<keyword evidence="6" id="KW-1185">Reference proteome</keyword>
<dbReference type="Proteomes" id="UP000288216">
    <property type="component" value="Unassembled WGS sequence"/>
</dbReference>
<dbReference type="GO" id="GO:0005524">
    <property type="term" value="F:ATP binding"/>
    <property type="evidence" value="ECO:0007669"/>
    <property type="project" value="UniProtKB-KW"/>
</dbReference>
<dbReference type="STRING" id="75743.A0A401Q9T4"/>
<dbReference type="PANTHER" id="PTHR47961:SF13">
    <property type="entry name" value="ACTIVATING SIGNAL COINTEGRATOR 1 COMPLEX SUBUNIT 3"/>
    <property type="match status" value="1"/>
</dbReference>
<keyword evidence="2" id="KW-0378">Hydrolase</keyword>
<proteinExistence type="predicted"/>
<dbReference type="GO" id="GO:0016787">
    <property type="term" value="F:hydrolase activity"/>
    <property type="evidence" value="ECO:0007669"/>
    <property type="project" value="UniProtKB-KW"/>
</dbReference>
<protein>
    <submittedName>
        <fullName evidence="5">Uncharacterized protein</fullName>
    </submittedName>
</protein>
<sequence length="82" mass="9151">GTQIYDAKRGSFVDLGILDVMQIFGRAGRPQFDKFGEGTIITAHDKLSHYLTLLTQQNPIESQFLDRLADNLNAEVRALMLG</sequence>
<evidence type="ECO:0000313" key="5">
    <source>
        <dbReference type="EMBL" id="GCB82138.1"/>
    </source>
</evidence>
<feature type="non-terminal residue" evidence="5">
    <location>
        <position position="1"/>
    </location>
</feature>
<comment type="caution">
    <text evidence="5">The sequence shown here is derived from an EMBL/GenBank/DDBJ whole genome shotgun (WGS) entry which is preliminary data.</text>
</comment>
<evidence type="ECO:0000256" key="1">
    <source>
        <dbReference type="ARBA" id="ARBA00022741"/>
    </source>
</evidence>
<organism evidence="5 6">
    <name type="scientific">Scyliorhinus torazame</name>
    <name type="common">Cloudy catshark</name>
    <name type="synonym">Catulus torazame</name>
    <dbReference type="NCBI Taxonomy" id="75743"/>
    <lineage>
        <taxon>Eukaryota</taxon>
        <taxon>Metazoa</taxon>
        <taxon>Chordata</taxon>
        <taxon>Craniata</taxon>
        <taxon>Vertebrata</taxon>
        <taxon>Chondrichthyes</taxon>
        <taxon>Elasmobranchii</taxon>
        <taxon>Galeomorphii</taxon>
        <taxon>Galeoidea</taxon>
        <taxon>Carcharhiniformes</taxon>
        <taxon>Scyliorhinidae</taxon>
        <taxon>Scyliorhinus</taxon>
    </lineage>
</organism>